<gene>
    <name evidence="2" type="primary">C4orf51</name>
</gene>
<dbReference type="Proteomes" id="UP000008227">
    <property type="component" value="Chromosome 8"/>
</dbReference>
<sequence>MSHFFYLTPQILLPFSPLTSQEFDVIRHKAGASWQNEARWSDSSVTTYSGSYRKKQLDDSTCGRLSLKAGQHWPECNQMSLPNYFTCRAALHKTTDIKGLFPPISSPFKNSFDIKHGVAHQILSGDFSPAPPNYERPYGRIKKLTSMDLKKYSRRRRDFLRHFQEPCDSTSKASSSEDSQADQYSVYSLGGPFSTFG</sequence>
<keyword evidence="3" id="KW-1185">Reference proteome</keyword>
<protein>
    <submittedName>
        <fullName evidence="2">Chromosome 4 open reading frame 51</fullName>
    </submittedName>
</protein>
<evidence type="ECO:0000256" key="1">
    <source>
        <dbReference type="SAM" id="MobiDB-lite"/>
    </source>
</evidence>
<dbReference type="AlphaFoldDB" id="A0A4X1VKP1"/>
<reference evidence="3" key="1">
    <citation type="submission" date="2009-11" db="EMBL/GenBank/DDBJ databases">
        <authorList>
            <consortium name="Porcine genome sequencing project"/>
        </authorList>
    </citation>
    <scope>NUCLEOTIDE SEQUENCE [LARGE SCALE GENOMIC DNA]</scope>
    <source>
        <strain evidence="3">Duroc</strain>
    </source>
</reference>
<organism evidence="2 3">
    <name type="scientific">Sus scrofa</name>
    <name type="common">Pig</name>
    <dbReference type="NCBI Taxonomy" id="9823"/>
    <lineage>
        <taxon>Eukaryota</taxon>
        <taxon>Metazoa</taxon>
        <taxon>Chordata</taxon>
        <taxon>Craniata</taxon>
        <taxon>Vertebrata</taxon>
        <taxon>Euteleostomi</taxon>
        <taxon>Mammalia</taxon>
        <taxon>Eutheria</taxon>
        <taxon>Laurasiatheria</taxon>
        <taxon>Artiodactyla</taxon>
        <taxon>Suina</taxon>
        <taxon>Suidae</taxon>
        <taxon>Sus</taxon>
    </lineage>
</organism>
<evidence type="ECO:0000313" key="3">
    <source>
        <dbReference type="Proteomes" id="UP000008227"/>
    </source>
</evidence>
<dbReference type="GeneTree" id="ENSGT00520000060562"/>
<dbReference type="Pfam" id="PF15849">
    <property type="entry name" value="DUF4722"/>
    <property type="match status" value="1"/>
</dbReference>
<feature type="compositionally biased region" description="Low complexity" evidence="1">
    <location>
        <begin position="168"/>
        <end position="185"/>
    </location>
</feature>
<proteinExistence type="predicted"/>
<evidence type="ECO:0000313" key="2">
    <source>
        <dbReference type="Ensembl" id="ENSSSCP00000073835.1"/>
    </source>
</evidence>
<name>A0A4X1VKP1_PIG</name>
<dbReference type="ExpressionAtlas" id="A0A4X1VKP1">
    <property type="expression patterns" value="baseline"/>
</dbReference>
<accession>A0A5G2RBV4</accession>
<dbReference type="InterPro" id="IPR031708">
    <property type="entry name" value="DUF4722"/>
</dbReference>
<dbReference type="Ensembl" id="ENSSSCT00000080865.2">
    <property type="protein sequence ID" value="ENSSSCP00000073835.1"/>
    <property type="gene ID" value="ENSSSCG00000042317.2"/>
</dbReference>
<feature type="region of interest" description="Disordered" evidence="1">
    <location>
        <begin position="164"/>
        <end position="197"/>
    </location>
</feature>
<reference evidence="2" key="4">
    <citation type="submission" date="2025-09" db="UniProtKB">
        <authorList>
            <consortium name="Ensembl"/>
        </authorList>
    </citation>
    <scope>IDENTIFICATION</scope>
</reference>
<reference evidence="2" key="3">
    <citation type="submission" date="2025-08" db="UniProtKB">
        <authorList>
            <consortium name="Ensembl"/>
        </authorList>
    </citation>
    <scope>IDENTIFICATION</scope>
</reference>
<accession>A0A4X1VKP1</accession>
<reference evidence="2" key="2">
    <citation type="journal article" date="2020" name="Gigascience">
        <title>An improved pig reference genome sequence to enable pig genetics and genomics research.</title>
        <authorList>
            <person name="Warr A."/>
            <person name="Affara N."/>
            <person name="Aken B."/>
            <person name="Beiki H."/>
            <person name="Bickhart D.M."/>
            <person name="Billis K."/>
            <person name="Chow W."/>
            <person name="Eory L."/>
            <person name="Finlayson H.A."/>
            <person name="Flicek P."/>
            <person name="Giron C.G."/>
            <person name="Griffin D.K."/>
            <person name="Hall R."/>
            <person name="Hannum G."/>
            <person name="Hourlier T."/>
            <person name="Howe K."/>
            <person name="Hume D.A."/>
            <person name="Izuogu O."/>
            <person name="Kim K."/>
            <person name="Koren S."/>
            <person name="Liu H."/>
            <person name="Manchanda N."/>
            <person name="Martin F.J."/>
            <person name="Nonneman D.J."/>
            <person name="O'Connor R.E."/>
            <person name="Phillippy A.M."/>
            <person name="Rohrer G.A."/>
            <person name="Rosen B.D."/>
            <person name="Rund L.A."/>
            <person name="Sargent C.A."/>
            <person name="Schook L.B."/>
            <person name="Schroeder S.G."/>
            <person name="Schwartz A.S."/>
            <person name="Skinner B.M."/>
            <person name="Talbot R."/>
            <person name="Tseng E."/>
            <person name="Tuggle C.K."/>
            <person name="Watson M."/>
            <person name="Smith T.P.L."/>
            <person name="Archibald A.L."/>
        </authorList>
    </citation>
    <scope>NUCLEOTIDE SEQUENCE [LARGE SCALE GENOMIC DNA]</scope>
    <source>
        <strain evidence="2">Duroc</strain>
    </source>
</reference>